<gene>
    <name evidence="2" type="ORF">A9404_01145</name>
</gene>
<dbReference type="STRING" id="1860122.A9404_01145"/>
<organism evidence="2 3">
    <name type="scientific">Halothiobacillus diazotrophicus</name>
    <dbReference type="NCBI Taxonomy" id="1860122"/>
    <lineage>
        <taxon>Bacteria</taxon>
        <taxon>Pseudomonadati</taxon>
        <taxon>Pseudomonadota</taxon>
        <taxon>Gammaproteobacteria</taxon>
        <taxon>Chromatiales</taxon>
        <taxon>Halothiobacillaceae</taxon>
        <taxon>Halothiobacillus</taxon>
    </lineage>
</organism>
<sequence length="283" mass="32204">MSVKRESEFLADATVRQQAAAQALGCAPHFADTLRDGSPAPTVAVIPPGSFWMGARQGEYQVQPVEMPRHEVHFPRAFALTTGAIRRREYNQFLMATGHRRPRAYSWHDLDFPIYNVSFHDAVAYADWLSRETGQRYRLPTESEWEYAARAGTDTMFYFGDKIRREEVNCAGGLHCTRGLFLCGIGRPVPVGSLPPNAWGLHEVHGNMQELTLDHWRSGYRLNARVGDQPFQSPDKHDRRFRVVRGGSWFDGPGACRSASRAQRFEHEFDLNLSFRLLRELPA</sequence>
<dbReference type="PANTHER" id="PTHR23150">
    <property type="entry name" value="SULFATASE MODIFYING FACTOR 1, 2"/>
    <property type="match status" value="1"/>
</dbReference>
<dbReference type="Proteomes" id="UP000078596">
    <property type="component" value="Chromosome"/>
</dbReference>
<dbReference type="KEGG" id="haz:A9404_01145"/>
<proteinExistence type="predicted"/>
<dbReference type="InterPro" id="IPR051043">
    <property type="entry name" value="Sulfatase_Mod_Factor_Kinase"/>
</dbReference>
<evidence type="ECO:0000259" key="1">
    <source>
        <dbReference type="Pfam" id="PF03781"/>
    </source>
</evidence>
<dbReference type="Pfam" id="PF03781">
    <property type="entry name" value="FGE-sulfatase"/>
    <property type="match status" value="1"/>
</dbReference>
<name>A0A191ZE67_9GAMM</name>
<reference evidence="2 3" key="1">
    <citation type="submission" date="2016-06" db="EMBL/GenBank/DDBJ databases">
        <title>Insight into the functional genes involving in sulfur oxidation in Pearl River water.</title>
        <authorList>
            <person name="Luo J."/>
            <person name="Tan X."/>
            <person name="Lin W."/>
        </authorList>
    </citation>
    <scope>NUCLEOTIDE SEQUENCE [LARGE SCALE GENOMIC DNA]</scope>
    <source>
        <strain evidence="2 3">LS2</strain>
    </source>
</reference>
<dbReference type="InterPro" id="IPR005532">
    <property type="entry name" value="SUMF_dom"/>
</dbReference>
<feature type="domain" description="Sulfatase-modifying factor enzyme-like" evidence="1">
    <location>
        <begin position="40"/>
        <end position="278"/>
    </location>
</feature>
<dbReference type="AlphaFoldDB" id="A0A191ZE67"/>
<dbReference type="PANTHER" id="PTHR23150:SF35">
    <property type="entry name" value="BLL6746 PROTEIN"/>
    <property type="match status" value="1"/>
</dbReference>
<dbReference type="InterPro" id="IPR016187">
    <property type="entry name" value="CTDL_fold"/>
</dbReference>
<keyword evidence="3" id="KW-1185">Reference proteome</keyword>
<dbReference type="SUPFAM" id="SSF56436">
    <property type="entry name" value="C-type lectin-like"/>
    <property type="match status" value="1"/>
</dbReference>
<dbReference type="EMBL" id="CP016027">
    <property type="protein sequence ID" value="ANJ66163.1"/>
    <property type="molecule type" value="Genomic_DNA"/>
</dbReference>
<dbReference type="Gene3D" id="3.90.1580.10">
    <property type="entry name" value="paralog of FGE (formylglycine-generating enzyme)"/>
    <property type="match status" value="1"/>
</dbReference>
<evidence type="ECO:0000313" key="2">
    <source>
        <dbReference type="EMBL" id="ANJ66163.1"/>
    </source>
</evidence>
<accession>A0A191ZE67</accession>
<evidence type="ECO:0000313" key="3">
    <source>
        <dbReference type="Proteomes" id="UP000078596"/>
    </source>
</evidence>
<dbReference type="InterPro" id="IPR042095">
    <property type="entry name" value="SUMF_sf"/>
</dbReference>
<dbReference type="GO" id="GO:0120147">
    <property type="term" value="F:formylglycine-generating oxidase activity"/>
    <property type="evidence" value="ECO:0007669"/>
    <property type="project" value="TreeGrafter"/>
</dbReference>
<protein>
    <recommendedName>
        <fullName evidence="1">Sulfatase-modifying factor enzyme-like domain-containing protein</fullName>
    </recommendedName>
</protein>